<sequence>MNVRGLIVRTYPFQTTPFDSNTGLEIHPRALPWEFISQSNSARYYGRTSYTKQQFLDLQVYDNVTLMYAKHEKIPMKDFGSEVRATMDIDHLLNKAVLLLDLPETSLEEIFNKNLSIFGF</sequence>
<gene>
    <name evidence="1" type="ORF">TTRE_0000748501</name>
</gene>
<name>A0A077ZKP9_TRITR</name>
<protein>
    <submittedName>
        <fullName evidence="1">Uncharacterized protein</fullName>
    </submittedName>
</protein>
<reference evidence="1" key="2">
    <citation type="submission" date="2014-03" db="EMBL/GenBank/DDBJ databases">
        <title>The whipworm genome and dual-species transcriptomics of an intimate host-pathogen interaction.</title>
        <authorList>
            <person name="Foth B.J."/>
            <person name="Tsai I.J."/>
            <person name="Reid A.J."/>
            <person name="Bancroft A.J."/>
            <person name="Nichol S."/>
            <person name="Tracey A."/>
            <person name="Holroyd N."/>
            <person name="Cotton J.A."/>
            <person name="Stanley E.J."/>
            <person name="Zarowiecki M."/>
            <person name="Liu J.Z."/>
            <person name="Huckvale T."/>
            <person name="Cooper P.J."/>
            <person name="Grencis R.K."/>
            <person name="Berriman M."/>
        </authorList>
    </citation>
    <scope>NUCLEOTIDE SEQUENCE [LARGE SCALE GENOMIC DNA]</scope>
</reference>
<dbReference type="EMBL" id="HG806504">
    <property type="protein sequence ID" value="CDW59155.1"/>
    <property type="molecule type" value="Genomic_DNA"/>
</dbReference>
<proteinExistence type="predicted"/>
<organism evidence="1 2">
    <name type="scientific">Trichuris trichiura</name>
    <name type="common">Whipworm</name>
    <name type="synonym">Trichocephalus trichiurus</name>
    <dbReference type="NCBI Taxonomy" id="36087"/>
    <lineage>
        <taxon>Eukaryota</taxon>
        <taxon>Metazoa</taxon>
        <taxon>Ecdysozoa</taxon>
        <taxon>Nematoda</taxon>
        <taxon>Enoplea</taxon>
        <taxon>Dorylaimia</taxon>
        <taxon>Trichinellida</taxon>
        <taxon>Trichuridae</taxon>
        <taxon>Trichuris</taxon>
    </lineage>
</organism>
<keyword evidence="2" id="KW-1185">Reference proteome</keyword>
<dbReference type="Proteomes" id="UP000030665">
    <property type="component" value="Unassembled WGS sequence"/>
</dbReference>
<dbReference type="AlphaFoldDB" id="A0A077ZKP9"/>
<reference evidence="1" key="1">
    <citation type="submission" date="2014-01" db="EMBL/GenBank/DDBJ databases">
        <authorList>
            <person name="Aslett M."/>
        </authorList>
    </citation>
    <scope>NUCLEOTIDE SEQUENCE</scope>
</reference>
<evidence type="ECO:0000313" key="2">
    <source>
        <dbReference type="Proteomes" id="UP000030665"/>
    </source>
</evidence>
<evidence type="ECO:0000313" key="1">
    <source>
        <dbReference type="EMBL" id="CDW59155.1"/>
    </source>
</evidence>
<dbReference type="OrthoDB" id="1735926at2759"/>
<dbReference type="STRING" id="36087.A0A077ZKP9"/>
<accession>A0A077ZKP9</accession>